<dbReference type="AlphaFoldDB" id="R9P7D0"/>
<dbReference type="Proteomes" id="UP000014071">
    <property type="component" value="Unassembled WGS sequence"/>
</dbReference>
<protein>
    <submittedName>
        <fullName evidence="2">Uncharacterized protein</fullName>
    </submittedName>
</protein>
<reference evidence="3" key="1">
    <citation type="journal article" date="2013" name="Genome Announc.">
        <title>Draft genome sequence of the basidiomycetous yeast-like fungus Pseudozyma hubeiensis SY62, which produces an abundant amount of the biosurfactant mannosylerythritol lipids.</title>
        <authorList>
            <person name="Konishi M."/>
            <person name="Hatada Y."/>
            <person name="Horiuchi J."/>
        </authorList>
    </citation>
    <scope>NUCLEOTIDE SEQUENCE [LARGE SCALE GENOMIC DNA]</scope>
    <source>
        <strain evidence="3">SY62</strain>
    </source>
</reference>
<accession>R9P7D0</accession>
<feature type="region of interest" description="Disordered" evidence="1">
    <location>
        <begin position="17"/>
        <end position="40"/>
    </location>
</feature>
<name>R9P7D0_PSEHS</name>
<proteinExistence type="predicted"/>
<gene>
    <name evidence="2" type="ORF">PHSY_001574</name>
</gene>
<evidence type="ECO:0000256" key="1">
    <source>
        <dbReference type="SAM" id="MobiDB-lite"/>
    </source>
</evidence>
<dbReference type="HOGENOM" id="CLU_1504093_0_0_1"/>
<evidence type="ECO:0000313" key="2">
    <source>
        <dbReference type="EMBL" id="GAC94005.1"/>
    </source>
</evidence>
<organism evidence="2 3">
    <name type="scientific">Pseudozyma hubeiensis (strain SY62)</name>
    <name type="common">Yeast</name>
    <dbReference type="NCBI Taxonomy" id="1305764"/>
    <lineage>
        <taxon>Eukaryota</taxon>
        <taxon>Fungi</taxon>
        <taxon>Dikarya</taxon>
        <taxon>Basidiomycota</taxon>
        <taxon>Ustilaginomycotina</taxon>
        <taxon>Ustilaginomycetes</taxon>
        <taxon>Ustilaginales</taxon>
        <taxon>Ustilaginaceae</taxon>
        <taxon>Pseudozyma</taxon>
    </lineage>
</organism>
<dbReference type="GeneID" id="24106871"/>
<evidence type="ECO:0000313" key="3">
    <source>
        <dbReference type="Proteomes" id="UP000014071"/>
    </source>
</evidence>
<sequence>MVMLMVMLMVIESDEPNESRVVDDSDLSRDQYQREQPKKEPERELFAARGACVRREAQAGCPIFLDATLRDNNVPPRSNGSWTCLKASSVDCMRGSIQAGPSYTCPSTPTIAVAHFIMHTSVKPLIDIRYAAEIRLCLEQRYRSRALEHEDSAKSVWTLFSTPPAITLSTIQTEFLELP</sequence>
<dbReference type="RefSeq" id="XP_012187592.1">
    <property type="nucleotide sequence ID" value="XM_012332202.1"/>
</dbReference>
<dbReference type="EMBL" id="DF238781">
    <property type="protein sequence ID" value="GAC94005.1"/>
    <property type="molecule type" value="Genomic_DNA"/>
</dbReference>
<keyword evidence="3" id="KW-1185">Reference proteome</keyword>